<evidence type="ECO:0000259" key="4">
    <source>
        <dbReference type="SMART" id="SM00888"/>
    </source>
</evidence>
<keyword evidence="6" id="KW-1185">Reference proteome</keyword>
<dbReference type="GO" id="GO:0003746">
    <property type="term" value="F:translation elongation factor activity"/>
    <property type="evidence" value="ECO:0007669"/>
    <property type="project" value="UniProtKB-KW"/>
</dbReference>
<name>A0A1R2B4R8_9CILI</name>
<dbReference type="GO" id="GO:0005853">
    <property type="term" value="C:eukaryotic translation elongation factor 1 complex"/>
    <property type="evidence" value="ECO:0007669"/>
    <property type="project" value="InterPro"/>
</dbReference>
<proteinExistence type="inferred from homology"/>
<comment type="similarity">
    <text evidence="1">Belongs to the EF-1-beta/EF-1-delta family.</text>
</comment>
<dbReference type="Gene3D" id="3.30.70.60">
    <property type="match status" value="1"/>
</dbReference>
<dbReference type="Proteomes" id="UP000187209">
    <property type="component" value="Unassembled WGS sequence"/>
</dbReference>
<dbReference type="InterPro" id="IPR049720">
    <property type="entry name" value="EF1B_bsu/dsu"/>
</dbReference>
<dbReference type="InterPro" id="IPR014717">
    <property type="entry name" value="Transl_elong_EF1B/ribsomal_bS6"/>
</dbReference>
<dbReference type="SUPFAM" id="SSF47616">
    <property type="entry name" value="GST C-terminal domain-like"/>
    <property type="match status" value="1"/>
</dbReference>
<dbReference type="SUPFAM" id="SSF54984">
    <property type="entry name" value="eEF-1beta-like"/>
    <property type="match status" value="1"/>
</dbReference>
<evidence type="ECO:0000313" key="6">
    <source>
        <dbReference type="Proteomes" id="UP000187209"/>
    </source>
</evidence>
<organism evidence="5 6">
    <name type="scientific">Stentor coeruleus</name>
    <dbReference type="NCBI Taxonomy" id="5963"/>
    <lineage>
        <taxon>Eukaryota</taxon>
        <taxon>Sar</taxon>
        <taxon>Alveolata</taxon>
        <taxon>Ciliophora</taxon>
        <taxon>Postciliodesmatophora</taxon>
        <taxon>Heterotrichea</taxon>
        <taxon>Heterotrichida</taxon>
        <taxon>Stentoridae</taxon>
        <taxon>Stentor</taxon>
    </lineage>
</organism>
<dbReference type="InterPro" id="IPR036282">
    <property type="entry name" value="Glutathione-S-Trfase_C_sf"/>
</dbReference>
<dbReference type="GO" id="GO:0005829">
    <property type="term" value="C:cytosol"/>
    <property type="evidence" value="ECO:0007669"/>
    <property type="project" value="TreeGrafter"/>
</dbReference>
<comment type="caution">
    <text evidence="5">The sequence shown here is derived from an EMBL/GenBank/DDBJ whole genome shotgun (WGS) entry which is preliminary data.</text>
</comment>
<sequence length="225" mass="24870">MAAPNPKELEKTLSTSAFLCGDRPSAEDNKVFKLFASAPDHTAHPNLWGWYTFVLQFTEAVRAHWPDLTPKPVEKKPAEEEFEDDLFADDPEAEEEAKKIADAKAAEKKQAPVGKSNVVFDVKPVSSTVDLDVLASRIFKEVALDGLIWGEQYKKAPVAFGIFKLVIGCTILDTVETEVIIEKITELSGELKVEDEDEDGEGLGTFATVDDVWVQSVDIANFQKI</sequence>
<dbReference type="InterPro" id="IPR014038">
    <property type="entry name" value="EF1B_bsu/dsu_GNE"/>
</dbReference>
<dbReference type="EMBL" id="MPUH01000960">
    <property type="protein sequence ID" value="OMJ71747.1"/>
    <property type="molecule type" value="Genomic_DNA"/>
</dbReference>
<evidence type="ECO:0000256" key="3">
    <source>
        <dbReference type="ARBA" id="ARBA00022917"/>
    </source>
</evidence>
<evidence type="ECO:0000313" key="5">
    <source>
        <dbReference type="EMBL" id="OMJ71747.1"/>
    </source>
</evidence>
<gene>
    <name evidence="5" type="ORF">SteCoe_29966</name>
</gene>
<keyword evidence="3" id="KW-0648">Protein biosynthesis</keyword>
<dbReference type="AlphaFoldDB" id="A0A1R2B4R8"/>
<feature type="domain" description="Translation elongation factor EF1B beta/delta subunit guanine nucleotide exchange" evidence="4">
    <location>
        <begin position="115"/>
        <end position="225"/>
    </location>
</feature>
<reference evidence="5 6" key="1">
    <citation type="submission" date="2016-11" db="EMBL/GenBank/DDBJ databases">
        <title>The macronuclear genome of Stentor coeruleus: a giant cell with tiny introns.</title>
        <authorList>
            <person name="Slabodnick M."/>
            <person name="Ruby J.G."/>
            <person name="Reiff S.B."/>
            <person name="Swart E.C."/>
            <person name="Gosai S."/>
            <person name="Prabakaran S."/>
            <person name="Witkowska E."/>
            <person name="Larue G.E."/>
            <person name="Fisher S."/>
            <person name="Freeman R.M."/>
            <person name="Gunawardena J."/>
            <person name="Chu W."/>
            <person name="Stover N.A."/>
            <person name="Gregory B.D."/>
            <person name="Nowacki M."/>
            <person name="Derisi J."/>
            <person name="Roy S.W."/>
            <person name="Marshall W.F."/>
            <person name="Sood P."/>
        </authorList>
    </citation>
    <scope>NUCLEOTIDE SEQUENCE [LARGE SCALE GENOMIC DNA]</scope>
    <source>
        <strain evidence="5">WM001</strain>
    </source>
</reference>
<accession>A0A1R2B4R8</accession>
<dbReference type="Pfam" id="PF00736">
    <property type="entry name" value="EF1_GNE"/>
    <property type="match status" value="1"/>
</dbReference>
<protein>
    <recommendedName>
        <fullName evidence="4">Translation elongation factor EF1B beta/delta subunit guanine nucleotide exchange domain-containing protein</fullName>
    </recommendedName>
</protein>
<dbReference type="PANTHER" id="PTHR11595">
    <property type="entry name" value="EF-HAND AND COILED-COIL DOMAIN-CONTAINING FAMILY MEMBER"/>
    <property type="match status" value="1"/>
</dbReference>
<dbReference type="OrthoDB" id="331763at2759"/>
<dbReference type="PANTHER" id="PTHR11595:SF21">
    <property type="entry name" value="ELONGATION FACTOR 1-BETA"/>
    <property type="match status" value="1"/>
</dbReference>
<dbReference type="SMART" id="SM00888">
    <property type="entry name" value="EF1_GNE"/>
    <property type="match status" value="1"/>
</dbReference>
<keyword evidence="2" id="KW-0251">Elongation factor</keyword>
<dbReference type="InterPro" id="IPR036219">
    <property type="entry name" value="eEF-1beta-like_sf"/>
</dbReference>
<dbReference type="CDD" id="cd00292">
    <property type="entry name" value="EF1B"/>
    <property type="match status" value="1"/>
</dbReference>
<evidence type="ECO:0000256" key="2">
    <source>
        <dbReference type="ARBA" id="ARBA00022768"/>
    </source>
</evidence>
<dbReference type="GO" id="GO:0005085">
    <property type="term" value="F:guanyl-nucleotide exchange factor activity"/>
    <property type="evidence" value="ECO:0007669"/>
    <property type="project" value="TreeGrafter"/>
</dbReference>
<evidence type="ECO:0000256" key="1">
    <source>
        <dbReference type="ARBA" id="ARBA00007411"/>
    </source>
</evidence>